<proteinExistence type="inferred from homology"/>
<comment type="function">
    <text evidence="2">Acts as a mitochondrial iron-sulfur (Fe-S) cluster assembly factor that facilitates (Fe-S) cluster insertion into a subset of mitochondrial proteins. Probably acts together with the monothiol glutaredoxin GLRX5. May protect cells against oxidative stress.</text>
</comment>
<dbReference type="Proteomes" id="UP000694559">
    <property type="component" value="Unplaced"/>
</dbReference>
<evidence type="ECO:0000256" key="5">
    <source>
        <dbReference type="RuleBase" id="RU003860"/>
    </source>
</evidence>
<organism evidence="7 8">
    <name type="scientific">Naja naja</name>
    <name type="common">Indian cobra</name>
    <dbReference type="NCBI Taxonomy" id="35670"/>
    <lineage>
        <taxon>Eukaryota</taxon>
        <taxon>Metazoa</taxon>
        <taxon>Chordata</taxon>
        <taxon>Craniata</taxon>
        <taxon>Vertebrata</taxon>
        <taxon>Euteleostomi</taxon>
        <taxon>Lepidosauria</taxon>
        <taxon>Squamata</taxon>
        <taxon>Bifurcata</taxon>
        <taxon>Unidentata</taxon>
        <taxon>Episquamata</taxon>
        <taxon>Toxicofera</taxon>
        <taxon>Serpentes</taxon>
        <taxon>Colubroidea</taxon>
        <taxon>Elapidae</taxon>
        <taxon>Elapinae</taxon>
        <taxon>Naja</taxon>
    </lineage>
</organism>
<dbReference type="Ensembl" id="ENSNNAT00000025495.1">
    <property type="protein sequence ID" value="ENSNNAP00000024318.1"/>
    <property type="gene ID" value="ENSNNAG00000015987.1"/>
</dbReference>
<comment type="subunit">
    <text evidence="3">Interacts with GLRX5.</text>
</comment>
<feature type="compositionally biased region" description="Polar residues" evidence="6">
    <location>
        <begin position="88"/>
        <end position="107"/>
    </location>
</feature>
<evidence type="ECO:0000256" key="4">
    <source>
        <dbReference type="ARBA" id="ARBA00068230"/>
    </source>
</evidence>
<comment type="similarity">
    <text evidence="1 5">Belongs to the BolA/IbaG family.</text>
</comment>
<dbReference type="Gene3D" id="3.30.300.90">
    <property type="entry name" value="BolA-like"/>
    <property type="match status" value="1"/>
</dbReference>
<sequence length="139" mass="15054">MHQSAKKGAAPRGLESGIRAKLQAALEPLHLEVINDSHLHAVPRGSETHFRVVVASQRFEGLSLIHRHRLVNDLLQEELAGPVHSLSIQAKTPQQWEKSSKASQSPQCLGGAKHDPLVADKLGKTRRQVHGGLEGQAGP</sequence>
<feature type="region of interest" description="Disordered" evidence="6">
    <location>
        <begin position="88"/>
        <end position="139"/>
    </location>
</feature>
<dbReference type="OMA" id="CLGGFGK"/>
<reference evidence="7" key="2">
    <citation type="submission" date="2025-09" db="UniProtKB">
        <authorList>
            <consortium name="Ensembl"/>
        </authorList>
    </citation>
    <scope>IDENTIFICATION</scope>
</reference>
<protein>
    <recommendedName>
        <fullName evidence="4">BolA-like protein 1</fullName>
    </recommendedName>
</protein>
<evidence type="ECO:0000256" key="1">
    <source>
        <dbReference type="ARBA" id="ARBA00005578"/>
    </source>
</evidence>
<dbReference type="FunFam" id="3.30.300.90:FF:000001">
    <property type="entry name" value="Transcriptional regulator BolA"/>
    <property type="match status" value="1"/>
</dbReference>
<name>A0A8C6Y937_NAJNA</name>
<dbReference type="GO" id="GO:0005739">
    <property type="term" value="C:mitochondrion"/>
    <property type="evidence" value="ECO:0007669"/>
    <property type="project" value="Ensembl"/>
</dbReference>
<reference evidence="7" key="1">
    <citation type="submission" date="2025-08" db="UniProtKB">
        <authorList>
            <consortium name="Ensembl"/>
        </authorList>
    </citation>
    <scope>IDENTIFICATION</scope>
</reference>
<keyword evidence="8" id="KW-1185">Reference proteome</keyword>
<evidence type="ECO:0000313" key="8">
    <source>
        <dbReference type="Proteomes" id="UP000694559"/>
    </source>
</evidence>
<feature type="compositionally biased region" description="Basic and acidic residues" evidence="6">
    <location>
        <begin position="112"/>
        <end position="123"/>
    </location>
</feature>
<evidence type="ECO:0000313" key="7">
    <source>
        <dbReference type="Ensembl" id="ENSNNAP00000024318.1"/>
    </source>
</evidence>
<dbReference type="InterPro" id="IPR036065">
    <property type="entry name" value="BolA-like_sf"/>
</dbReference>
<evidence type="ECO:0000256" key="2">
    <source>
        <dbReference type="ARBA" id="ARBA00053549"/>
    </source>
</evidence>
<evidence type="ECO:0000256" key="6">
    <source>
        <dbReference type="SAM" id="MobiDB-lite"/>
    </source>
</evidence>
<dbReference type="OrthoDB" id="4983at2759"/>
<dbReference type="PANTHER" id="PTHR46229:SF2">
    <property type="entry name" value="BOLA-LIKE PROTEIN 1"/>
    <property type="match status" value="1"/>
</dbReference>
<dbReference type="GO" id="GO:1990229">
    <property type="term" value="C:iron-sulfur cluster assembly complex"/>
    <property type="evidence" value="ECO:0007669"/>
    <property type="project" value="Ensembl"/>
</dbReference>
<dbReference type="InterPro" id="IPR050961">
    <property type="entry name" value="BolA/IbaG_stress_morph_reg"/>
</dbReference>
<dbReference type="GeneTree" id="ENSGT00510000048165"/>
<dbReference type="SUPFAM" id="SSF82657">
    <property type="entry name" value="BolA-like"/>
    <property type="match status" value="1"/>
</dbReference>
<evidence type="ECO:0000256" key="3">
    <source>
        <dbReference type="ARBA" id="ARBA00064144"/>
    </source>
</evidence>
<dbReference type="InterPro" id="IPR002634">
    <property type="entry name" value="BolA"/>
</dbReference>
<dbReference type="Pfam" id="PF01722">
    <property type="entry name" value="BolA"/>
    <property type="match status" value="1"/>
</dbReference>
<dbReference type="AlphaFoldDB" id="A0A8C6Y937"/>
<accession>A0A8C6Y937</accession>
<dbReference type="PANTHER" id="PTHR46229">
    <property type="entry name" value="BOLA TRANSCRIPTION REGULATOR"/>
    <property type="match status" value="1"/>
</dbReference>
<gene>
    <name evidence="7" type="primary">BOLA1</name>
</gene>